<name>A0ABS9VNE3_9SPHN</name>
<reference evidence="1 2" key="1">
    <citation type="submission" date="2022-03" db="EMBL/GenBank/DDBJ databases">
        <authorList>
            <person name="Jo J.-H."/>
            <person name="Im W.-T."/>
        </authorList>
    </citation>
    <scope>NUCLEOTIDE SEQUENCE [LARGE SCALE GENOMIC DNA]</scope>
    <source>
        <strain evidence="1 2">SM33</strain>
    </source>
</reference>
<dbReference type="Proteomes" id="UP001203058">
    <property type="component" value="Unassembled WGS sequence"/>
</dbReference>
<dbReference type="RefSeq" id="WP_241447293.1">
    <property type="nucleotide sequence ID" value="NZ_JAKZHW010000001.1"/>
</dbReference>
<evidence type="ECO:0000313" key="1">
    <source>
        <dbReference type="EMBL" id="MCH8616496.1"/>
    </source>
</evidence>
<dbReference type="EMBL" id="JAKZHW010000001">
    <property type="protein sequence ID" value="MCH8616496.1"/>
    <property type="molecule type" value="Genomic_DNA"/>
</dbReference>
<sequence>MPAYRVYRLDGRGKVEAAEWIEAETDAEALQIAGDRDYCPPCEVWERDRFVGKVGRETG</sequence>
<organism evidence="1 2">
    <name type="scientific">Sphingomonas telluris</name>
    <dbReference type="NCBI Taxonomy" id="2907998"/>
    <lineage>
        <taxon>Bacteria</taxon>
        <taxon>Pseudomonadati</taxon>
        <taxon>Pseudomonadota</taxon>
        <taxon>Alphaproteobacteria</taxon>
        <taxon>Sphingomonadales</taxon>
        <taxon>Sphingomonadaceae</taxon>
        <taxon>Sphingomonas</taxon>
    </lineage>
</organism>
<protein>
    <submittedName>
        <fullName evidence="1">Uncharacterized protein</fullName>
    </submittedName>
</protein>
<evidence type="ECO:0000313" key="2">
    <source>
        <dbReference type="Proteomes" id="UP001203058"/>
    </source>
</evidence>
<accession>A0ABS9VNE3</accession>
<proteinExistence type="predicted"/>
<comment type="caution">
    <text evidence="1">The sequence shown here is derived from an EMBL/GenBank/DDBJ whole genome shotgun (WGS) entry which is preliminary data.</text>
</comment>
<gene>
    <name evidence="1" type="ORF">LZ016_10335</name>
</gene>
<keyword evidence="2" id="KW-1185">Reference proteome</keyword>